<dbReference type="CDD" id="cd06173">
    <property type="entry name" value="MFS_MefA_like"/>
    <property type="match status" value="1"/>
</dbReference>
<dbReference type="GO" id="GO:0022857">
    <property type="term" value="F:transmembrane transporter activity"/>
    <property type="evidence" value="ECO:0007669"/>
    <property type="project" value="InterPro"/>
</dbReference>
<gene>
    <name evidence="8" type="ORF">A8C32_13160</name>
</gene>
<dbReference type="PANTHER" id="PTHR23513">
    <property type="entry name" value="INTEGRAL MEMBRANE EFFLUX PROTEIN-RELATED"/>
    <property type="match status" value="1"/>
</dbReference>
<organism evidence="8 9">
    <name type="scientific">Flavivirga aquatica</name>
    <dbReference type="NCBI Taxonomy" id="1849968"/>
    <lineage>
        <taxon>Bacteria</taxon>
        <taxon>Pseudomonadati</taxon>
        <taxon>Bacteroidota</taxon>
        <taxon>Flavobacteriia</taxon>
        <taxon>Flavobacteriales</taxon>
        <taxon>Flavobacteriaceae</taxon>
        <taxon>Flavivirga</taxon>
    </lineage>
</organism>
<dbReference type="SUPFAM" id="SSF103473">
    <property type="entry name" value="MFS general substrate transporter"/>
    <property type="match status" value="1"/>
</dbReference>
<dbReference type="AlphaFoldDB" id="A0A1E5TE50"/>
<evidence type="ECO:0000256" key="3">
    <source>
        <dbReference type="ARBA" id="ARBA00022475"/>
    </source>
</evidence>
<reference evidence="8 9" key="1">
    <citation type="submission" date="2016-05" db="EMBL/GenBank/DDBJ databases">
        <title>Draft Genome Sequence of Algibacter sp. Strain SK-16 Isolated from the Surface Water of Aburatsubo Inlet.</title>
        <authorList>
            <person name="Wong S.-K."/>
            <person name="Yoshizawa S."/>
            <person name="Nakajima Y."/>
            <person name="Ogura Y."/>
            <person name="Tetsuya H."/>
            <person name="Hamasaki K."/>
        </authorList>
    </citation>
    <scope>NUCLEOTIDE SEQUENCE [LARGE SCALE GENOMIC DNA]</scope>
    <source>
        <strain evidence="8 9">SK-16</strain>
    </source>
</reference>
<feature type="transmembrane region" description="Helical" evidence="7">
    <location>
        <begin position="300"/>
        <end position="327"/>
    </location>
</feature>
<dbReference type="RefSeq" id="WP_069829079.1">
    <property type="nucleotide sequence ID" value="NZ_MDJD01000007.1"/>
</dbReference>
<dbReference type="InterPro" id="IPR011701">
    <property type="entry name" value="MFS"/>
</dbReference>
<evidence type="ECO:0000313" key="8">
    <source>
        <dbReference type="EMBL" id="OEK09645.1"/>
    </source>
</evidence>
<comment type="caution">
    <text evidence="8">The sequence shown here is derived from an EMBL/GenBank/DDBJ whole genome shotgun (WGS) entry which is preliminary data.</text>
</comment>
<feature type="transmembrane region" description="Helical" evidence="7">
    <location>
        <begin position="48"/>
        <end position="68"/>
    </location>
</feature>
<feature type="transmembrane region" description="Helical" evidence="7">
    <location>
        <begin position="380"/>
        <end position="404"/>
    </location>
</feature>
<evidence type="ECO:0000256" key="1">
    <source>
        <dbReference type="ARBA" id="ARBA00004651"/>
    </source>
</evidence>
<feature type="transmembrane region" description="Helical" evidence="7">
    <location>
        <begin position="155"/>
        <end position="176"/>
    </location>
</feature>
<dbReference type="OrthoDB" id="7283966at2"/>
<keyword evidence="6 7" id="KW-0472">Membrane</keyword>
<keyword evidence="9" id="KW-1185">Reference proteome</keyword>
<dbReference type="Pfam" id="PF07690">
    <property type="entry name" value="MFS_1"/>
    <property type="match status" value="1"/>
</dbReference>
<accession>A0A1E5TE50</accession>
<dbReference type="Proteomes" id="UP000095713">
    <property type="component" value="Unassembled WGS sequence"/>
</dbReference>
<sequence length="424" mass="46268">MTKKDPYAALRFKEFNIFLLVRFLLVFGWSMQFIIIEWQVYSITKDPLSLGVIGLMEIIPAFTMALFAGHIVDQKEKRNLLALCIAAFSLISLGLFLLTWPEMVAGWATKTILYSIYALVFFGGFLRSFFGPTIFSLVALIVPKKVYPNAATWNSSTWQMAGVLGPAFGGFCIGWFDDNVHWPLCIVFGLVMLSLIVLFQIKKKPILNPKIGESVKESLKEGVRFVFKTKAILGAMTLDMVAVLFGGAIALLPVFAQDILKVGSEGFGVLRAAPAVGAFITMLITAYIPISKNAGMKLLAAIFGFGVCIVVFGLSSVFWISLLALFFSGMTDGVSMVIRQTILQLKTPDEMRGRVSSVNSMFVGSSNELGAFESGLTAKLMGAATAVVFGGTMTLITVVTTGLVSPSFRKLDLTKDMEAHENEE</sequence>
<name>A0A1E5TE50_9FLAO</name>
<dbReference type="STRING" id="1849968.A8C32_13160"/>
<feature type="transmembrane region" description="Helical" evidence="7">
    <location>
        <begin position="80"/>
        <end position="100"/>
    </location>
</feature>
<evidence type="ECO:0000256" key="4">
    <source>
        <dbReference type="ARBA" id="ARBA00022692"/>
    </source>
</evidence>
<feature type="transmembrane region" description="Helical" evidence="7">
    <location>
        <begin position="112"/>
        <end position="143"/>
    </location>
</feature>
<dbReference type="InterPro" id="IPR036259">
    <property type="entry name" value="MFS_trans_sf"/>
</dbReference>
<dbReference type="GO" id="GO:0005886">
    <property type="term" value="C:plasma membrane"/>
    <property type="evidence" value="ECO:0007669"/>
    <property type="project" value="UniProtKB-SubCell"/>
</dbReference>
<evidence type="ECO:0000256" key="5">
    <source>
        <dbReference type="ARBA" id="ARBA00022989"/>
    </source>
</evidence>
<dbReference type="Gene3D" id="1.20.1250.20">
    <property type="entry name" value="MFS general substrate transporter like domains"/>
    <property type="match status" value="1"/>
</dbReference>
<evidence type="ECO:0000256" key="2">
    <source>
        <dbReference type="ARBA" id="ARBA00022448"/>
    </source>
</evidence>
<feature type="transmembrane region" description="Helical" evidence="7">
    <location>
        <begin position="231"/>
        <end position="256"/>
    </location>
</feature>
<evidence type="ECO:0000256" key="7">
    <source>
        <dbReference type="SAM" id="Phobius"/>
    </source>
</evidence>
<protein>
    <submittedName>
        <fullName evidence="8">MFS transporter</fullName>
    </submittedName>
</protein>
<evidence type="ECO:0000313" key="9">
    <source>
        <dbReference type="Proteomes" id="UP000095713"/>
    </source>
</evidence>
<feature type="transmembrane region" description="Helical" evidence="7">
    <location>
        <begin position="15"/>
        <end position="36"/>
    </location>
</feature>
<dbReference type="EMBL" id="MDJD01000007">
    <property type="protein sequence ID" value="OEK09645.1"/>
    <property type="molecule type" value="Genomic_DNA"/>
</dbReference>
<dbReference type="PANTHER" id="PTHR23513:SF9">
    <property type="entry name" value="ENTEROBACTIN EXPORTER ENTS"/>
    <property type="match status" value="1"/>
</dbReference>
<feature type="transmembrane region" description="Helical" evidence="7">
    <location>
        <begin position="182"/>
        <end position="201"/>
    </location>
</feature>
<comment type="subcellular location">
    <subcellularLocation>
        <location evidence="1">Cell membrane</location>
        <topology evidence="1">Multi-pass membrane protein</topology>
    </subcellularLocation>
</comment>
<keyword evidence="5 7" id="KW-1133">Transmembrane helix</keyword>
<keyword evidence="4 7" id="KW-0812">Transmembrane</keyword>
<evidence type="ECO:0000256" key="6">
    <source>
        <dbReference type="ARBA" id="ARBA00023136"/>
    </source>
</evidence>
<keyword evidence="3" id="KW-1003">Cell membrane</keyword>
<feature type="transmembrane region" description="Helical" evidence="7">
    <location>
        <begin position="268"/>
        <end position="288"/>
    </location>
</feature>
<proteinExistence type="predicted"/>
<keyword evidence="2" id="KW-0813">Transport</keyword>